<evidence type="ECO:0000313" key="5">
    <source>
        <dbReference type="Proteomes" id="UP000758856"/>
    </source>
</evidence>
<name>A0A9W6IU62_9HYPH</name>
<dbReference type="SUPFAM" id="SSF51905">
    <property type="entry name" value="FAD/NAD(P)-binding domain"/>
    <property type="match status" value="1"/>
</dbReference>
<evidence type="ECO:0000313" key="4">
    <source>
        <dbReference type="EMBL" id="MBM7852417.1"/>
    </source>
</evidence>
<evidence type="ECO:0000313" key="3">
    <source>
        <dbReference type="EMBL" id="GLK56626.1"/>
    </source>
</evidence>
<evidence type="ECO:0000256" key="1">
    <source>
        <dbReference type="ARBA" id="ARBA00023002"/>
    </source>
</evidence>
<reference evidence="3" key="1">
    <citation type="journal article" date="2014" name="Int. J. Syst. Evol. Microbiol.">
        <title>Complete genome sequence of Corynebacterium casei LMG S-19264T (=DSM 44701T), isolated from a smear-ripened cheese.</title>
        <authorList>
            <consortium name="US DOE Joint Genome Institute (JGI-PGF)"/>
            <person name="Walter F."/>
            <person name="Albersmeier A."/>
            <person name="Kalinowski J."/>
            <person name="Ruckert C."/>
        </authorList>
    </citation>
    <scope>NUCLEOTIDE SEQUENCE</scope>
    <source>
        <strain evidence="3">VKM B-1606</strain>
    </source>
</reference>
<organism evidence="3 6">
    <name type="scientific">Methylopila capsulata</name>
    <dbReference type="NCBI Taxonomy" id="61654"/>
    <lineage>
        <taxon>Bacteria</taxon>
        <taxon>Pseudomonadati</taxon>
        <taxon>Pseudomonadota</taxon>
        <taxon>Alphaproteobacteria</taxon>
        <taxon>Hyphomicrobiales</taxon>
        <taxon>Methylopilaceae</taxon>
        <taxon>Methylopila</taxon>
    </lineage>
</organism>
<dbReference type="InterPro" id="IPR006076">
    <property type="entry name" value="FAD-dep_OxRdtase"/>
</dbReference>
<dbReference type="GO" id="GO:0008115">
    <property type="term" value="F:sarcosine oxidase activity"/>
    <property type="evidence" value="ECO:0007669"/>
    <property type="project" value="UniProtKB-EC"/>
</dbReference>
<evidence type="ECO:0000313" key="6">
    <source>
        <dbReference type="Proteomes" id="UP001143400"/>
    </source>
</evidence>
<dbReference type="RefSeq" id="WP_204950811.1">
    <property type="nucleotide sequence ID" value="NZ_BSFF01000003.1"/>
</dbReference>
<feature type="domain" description="FAD dependent oxidoreductase" evidence="2">
    <location>
        <begin position="37"/>
        <end position="388"/>
    </location>
</feature>
<sequence length="445" mass="46740">MRDHLFEDDAASLPSVYADDGETPDAILHRPLPQVSDVAIIGAGLTGLSAALHLAEHGASVAVIEANDVGSGGTGRSFGQVVPYLKLEPAHAERHFGPEVGGRLIAAAGGGPDYVYGLIETHRISCEAVRNGLLFAAHTPEGAARLAGRAAYWRARGAEVDLLDRAETAAAVGGGSYPGALLDRRGGTLNPLAFARGLARAAADAGASIVVGTPVESVTPRAGGWEVSTGRAATIAKAVLVCTNAYRNGLAGQAGDCVQPIRVHQAVSAALPADLAARVLPGRQALTDTRRLPSGLRVTRSGRLIATVEGPTFGHGSGGATGYATERIARLFPFLPPISWDARWSGWIDMSLDQYPRIYEAAPGLYAGLGLSGRGLALGPMLGRDLARKALGAQADDLAFPVSDPRDHRWFRGARVAIKGEVWKRKLYDRLDEWRQQGRDERAAA</sequence>
<dbReference type="Gene3D" id="3.50.50.60">
    <property type="entry name" value="FAD/NAD(P)-binding domain"/>
    <property type="match status" value="1"/>
</dbReference>
<keyword evidence="1 4" id="KW-0560">Oxidoreductase</keyword>
<dbReference type="PANTHER" id="PTHR13847:SF281">
    <property type="entry name" value="FAD DEPENDENT OXIDOREDUCTASE DOMAIN-CONTAINING PROTEIN"/>
    <property type="match status" value="1"/>
</dbReference>
<dbReference type="InterPro" id="IPR036188">
    <property type="entry name" value="FAD/NAD-bd_sf"/>
</dbReference>
<proteinExistence type="predicted"/>
<dbReference type="Pfam" id="PF01266">
    <property type="entry name" value="DAO"/>
    <property type="match status" value="1"/>
</dbReference>
<gene>
    <name evidence="3" type="ORF">GCM10008170_26450</name>
    <name evidence="4" type="ORF">JOD31_002659</name>
</gene>
<dbReference type="EMBL" id="JAFBCY010000003">
    <property type="protein sequence ID" value="MBM7852417.1"/>
    <property type="molecule type" value="Genomic_DNA"/>
</dbReference>
<dbReference type="EC" id="1.5.3.1" evidence="4"/>
<reference evidence="4 5" key="2">
    <citation type="submission" date="2021-01" db="EMBL/GenBank/DDBJ databases">
        <title>Genomic Encyclopedia of Type Strains, Phase IV (KMG-IV): sequencing the most valuable type-strain genomes for metagenomic binning, comparative biology and taxonomic classification.</title>
        <authorList>
            <person name="Goeker M."/>
        </authorList>
    </citation>
    <scope>NUCLEOTIDE SEQUENCE [LARGE SCALE GENOMIC DNA]</scope>
    <source>
        <strain evidence="4 5">DSM 6130</strain>
    </source>
</reference>
<dbReference type="Proteomes" id="UP001143400">
    <property type="component" value="Unassembled WGS sequence"/>
</dbReference>
<dbReference type="GO" id="GO:0005737">
    <property type="term" value="C:cytoplasm"/>
    <property type="evidence" value="ECO:0007669"/>
    <property type="project" value="TreeGrafter"/>
</dbReference>
<keyword evidence="5" id="KW-1185">Reference proteome</keyword>
<evidence type="ECO:0000259" key="2">
    <source>
        <dbReference type="Pfam" id="PF01266"/>
    </source>
</evidence>
<accession>A0A9W6IU62</accession>
<protein>
    <submittedName>
        <fullName evidence="3">Oxidoreductase</fullName>
    </submittedName>
    <submittedName>
        <fullName evidence="4">Sarcosine oxidase</fullName>
        <ecNumber evidence="4">1.5.3.1</ecNumber>
    </submittedName>
</protein>
<dbReference type="EMBL" id="BSFF01000003">
    <property type="protein sequence ID" value="GLK56626.1"/>
    <property type="molecule type" value="Genomic_DNA"/>
</dbReference>
<reference evidence="3" key="3">
    <citation type="submission" date="2023-01" db="EMBL/GenBank/DDBJ databases">
        <authorList>
            <person name="Sun Q."/>
            <person name="Evtushenko L."/>
        </authorList>
    </citation>
    <scope>NUCLEOTIDE SEQUENCE</scope>
    <source>
        <strain evidence="3">VKM B-1606</strain>
    </source>
</reference>
<dbReference type="AlphaFoldDB" id="A0A9W6IU62"/>
<dbReference type="PANTHER" id="PTHR13847">
    <property type="entry name" value="SARCOSINE DEHYDROGENASE-RELATED"/>
    <property type="match status" value="1"/>
</dbReference>
<dbReference type="Proteomes" id="UP000758856">
    <property type="component" value="Unassembled WGS sequence"/>
</dbReference>
<comment type="caution">
    <text evidence="3">The sequence shown here is derived from an EMBL/GenBank/DDBJ whole genome shotgun (WGS) entry which is preliminary data.</text>
</comment>
<dbReference type="Gene3D" id="3.30.9.10">
    <property type="entry name" value="D-Amino Acid Oxidase, subunit A, domain 2"/>
    <property type="match status" value="1"/>
</dbReference>